<dbReference type="EMBL" id="MN738786">
    <property type="protein sequence ID" value="QHT36679.1"/>
    <property type="molecule type" value="Genomic_DNA"/>
</dbReference>
<sequence length="1233" mass="139858">MSESPDKLVLSDIKPLDPFLLIDTFFRDRPLWKSQHAVDSFNQFISSPTNGLQYILKRENPQRILKESINEAKGIFKYEISMYYGCRIESLHEDGSLDKYNDTDHIYISSPIEYVEDPQSGENVSQVMWPNVARLKGYTYGSSVFCDIGIVFQNNETGEINFRNLEKIDLGIVPIMVRSELCALNGLDPVKLTEVGEDPYEQGGYFIIKGAEKVIISQEKRIDNILYVNKTSNEAIPMQAVIKSVSNQGFQSSRNNTITLNRTIVAPGKKQESEGDQEEQEEFQMNSETKLKSRRIEYRIAVRILGIEIKLPLSVVYRALGFVNDSQIYKTIVYDNDEPSLKSRLYDALLPSFKDGQPIYDQRAALYMIAQCTKEKETINALNLLTHNLLPNYQDFRDKGFYLGYAVRTLLMTHLGIYKETDRDSYSRKRIDLAGSLLYELYRELYSGFQKNVSLKIDKEYKFNFKMYNNDIYQMISEENKRKIFNARHMETFLKSFGAAFGTAMSKRQGIVQPLNRNSALGYTSHIRRILTPLPNDSKSIGPRKLHNSQWGFICPSESPDGGNVGIINHLTVGSSVSFHVAEKSLYTCLLDHGMIPNQAITSEDLGGSIKVFLNGTLIGIHRMPAYLSKIMKLLKLNSFIHPHTSLYWDIDKSEYFVFTDSGRLLRPLLRLKKIGPLRTNELIEGDYSTALNWSSLTRGYMGTLIPDLSIYDERYFQEELSQIKIKHPDYLEFLEANASPIEMIDPQESEGCFIAKDIYSIDKHEYTHAEIHSSLILSALTHHVPFPEHSQYPRNVFSGQQTKQAMGLYSAAYQTRFETFAHILNYPQKQLVTSRYKQYTDVDKLPYGVNCIVAIASYSGYNQEDSVILNKSSVERGMFQSVYYRSYEDSEEVQENGDKVYFGNPKYQPNIKKNTVINYDSLDEGGFALEGKYVTSSDAIIGKCTKSFGGGKSQVTNVSAKTVKFGTSGTVDKVIVYKNVDNVRSCKVRIRKQKIPEIGDKFSSRPGQKGVCGMLLKTEEMPFTKEGIVPDIIVNPHAIPSRMTINQLLEVVLGKSAAIGGFLGDATPFQNNDIHDYASLLQKYGYDEWGDEVLYSGITGEQLKTRIFIGPTYYQRIKLIVSDKMHSRATGPLQNLTRQPAAGRSNNGGLRIGEMERDGILSHGISKFLRESMMVRSDKYNLKINRNTGIISDTPHATDTDDLVEIPYSCKLLLQELQTMSVGARLVTDPKL</sequence>
<evidence type="ECO:0000256" key="6">
    <source>
        <dbReference type="ARBA" id="ARBA00022723"/>
    </source>
</evidence>
<dbReference type="InterPro" id="IPR014724">
    <property type="entry name" value="RNA_pol_RPB2_OB-fold"/>
</dbReference>
<organism evidence="16">
    <name type="scientific">viral metagenome</name>
    <dbReference type="NCBI Taxonomy" id="1070528"/>
    <lineage>
        <taxon>unclassified sequences</taxon>
        <taxon>metagenomes</taxon>
        <taxon>organismal metagenomes</taxon>
    </lineage>
</organism>
<evidence type="ECO:0000313" key="16">
    <source>
        <dbReference type="EMBL" id="QHT36679.1"/>
    </source>
</evidence>
<dbReference type="GO" id="GO:0006351">
    <property type="term" value="P:DNA-templated transcription"/>
    <property type="evidence" value="ECO:0007669"/>
    <property type="project" value="InterPro"/>
</dbReference>
<keyword evidence="8" id="KW-0804">Transcription</keyword>
<evidence type="ECO:0000259" key="11">
    <source>
        <dbReference type="Pfam" id="PF04560"/>
    </source>
</evidence>
<keyword evidence="7" id="KW-0862">Zinc</keyword>
<evidence type="ECO:0000256" key="7">
    <source>
        <dbReference type="ARBA" id="ARBA00022833"/>
    </source>
</evidence>
<keyword evidence="3" id="KW-0240">DNA-directed RNA polymerase</keyword>
<feature type="domain" description="RNA polymerase Rpb2" evidence="15">
    <location>
        <begin position="612"/>
        <end position="670"/>
    </location>
</feature>
<feature type="domain" description="RNA polymerase Rpb2" evidence="11">
    <location>
        <begin position="1149"/>
        <end position="1229"/>
    </location>
</feature>
<dbReference type="Pfam" id="PF04560">
    <property type="entry name" value="RNA_pol_Rpb2_7"/>
    <property type="match status" value="1"/>
</dbReference>
<dbReference type="InterPro" id="IPR007644">
    <property type="entry name" value="RNA_pol_bsu_protrusion"/>
</dbReference>
<evidence type="ECO:0000256" key="3">
    <source>
        <dbReference type="ARBA" id="ARBA00022478"/>
    </source>
</evidence>
<dbReference type="InterPro" id="IPR007641">
    <property type="entry name" value="RNA_pol_Rpb2_7"/>
</dbReference>
<evidence type="ECO:0000259" key="14">
    <source>
        <dbReference type="Pfam" id="PF04565"/>
    </source>
</evidence>
<evidence type="ECO:0000256" key="5">
    <source>
        <dbReference type="ARBA" id="ARBA00022695"/>
    </source>
</evidence>
<proteinExistence type="inferred from homology"/>
<dbReference type="EC" id="2.7.7.6" evidence="2"/>
<dbReference type="GO" id="GO:0032549">
    <property type="term" value="F:ribonucleoside binding"/>
    <property type="evidence" value="ECO:0007669"/>
    <property type="project" value="InterPro"/>
</dbReference>
<accession>A0A6C0F7Y4</accession>
<dbReference type="Pfam" id="PF04566">
    <property type="entry name" value="RNA_pol_Rpb2_4"/>
    <property type="match status" value="1"/>
</dbReference>
<protein>
    <recommendedName>
        <fullName evidence="2">DNA-directed RNA polymerase</fullName>
        <ecNumber evidence="2">2.7.7.6</ecNumber>
    </recommendedName>
</protein>
<keyword evidence="4" id="KW-0808">Transferase</keyword>
<evidence type="ECO:0000259" key="12">
    <source>
        <dbReference type="Pfam" id="PF04561"/>
    </source>
</evidence>
<dbReference type="CDD" id="cd00653">
    <property type="entry name" value="RNA_pol_B_RPB2"/>
    <property type="match status" value="1"/>
</dbReference>
<dbReference type="GO" id="GO:0003677">
    <property type="term" value="F:DNA binding"/>
    <property type="evidence" value="ECO:0007669"/>
    <property type="project" value="InterPro"/>
</dbReference>
<evidence type="ECO:0000259" key="13">
    <source>
        <dbReference type="Pfam" id="PF04563"/>
    </source>
</evidence>
<dbReference type="InterPro" id="IPR007646">
    <property type="entry name" value="RNA_pol_Rpb2_4"/>
</dbReference>
<evidence type="ECO:0000256" key="4">
    <source>
        <dbReference type="ARBA" id="ARBA00022679"/>
    </source>
</evidence>
<dbReference type="Gene3D" id="2.40.270.10">
    <property type="entry name" value="DNA-directed RNA polymerase, subunit 2, domain 6"/>
    <property type="match status" value="1"/>
</dbReference>
<dbReference type="Pfam" id="PF04561">
    <property type="entry name" value="RNA_pol_Rpb2_2"/>
    <property type="match status" value="1"/>
</dbReference>
<dbReference type="FunFam" id="2.40.270.10:FF:000011">
    <property type="entry name" value="DNA-directed RNA polymerase subunit beta"/>
    <property type="match status" value="1"/>
</dbReference>
<feature type="domain" description="RNA polymerase Rpb2" evidence="12">
    <location>
        <begin position="306"/>
        <end position="432"/>
    </location>
</feature>
<name>A0A6C0F7Y4_9ZZZZ</name>
<dbReference type="InterPro" id="IPR007120">
    <property type="entry name" value="DNA-dir_RNAP_su2_dom"/>
</dbReference>
<keyword evidence="5" id="KW-0548">Nucleotidyltransferase</keyword>
<dbReference type="Pfam" id="PF04563">
    <property type="entry name" value="RNA_pol_Rpb2_1"/>
    <property type="match status" value="1"/>
</dbReference>
<dbReference type="SUPFAM" id="SSF64484">
    <property type="entry name" value="beta and beta-prime subunits of DNA dependent RNA-polymerase"/>
    <property type="match status" value="1"/>
</dbReference>
<dbReference type="InterPro" id="IPR015712">
    <property type="entry name" value="DNA-dir_RNA_pol_su2"/>
</dbReference>
<dbReference type="Pfam" id="PF00562">
    <property type="entry name" value="RNA_pol_Rpb2_6"/>
    <property type="match status" value="1"/>
</dbReference>
<dbReference type="InterPro" id="IPR037033">
    <property type="entry name" value="DNA-dir_RNAP_su2_hyb_sf"/>
</dbReference>
<dbReference type="InterPro" id="IPR007645">
    <property type="entry name" value="RNA_pol_Rpb2_3"/>
</dbReference>
<keyword evidence="6" id="KW-0479">Metal-binding</keyword>
<dbReference type="Gene3D" id="3.90.1800.10">
    <property type="entry name" value="RNA polymerase alpha subunit dimerisation domain"/>
    <property type="match status" value="1"/>
</dbReference>
<feature type="domain" description="RNA polymerase beta subunit protrusion" evidence="13">
    <location>
        <begin position="38"/>
        <end position="466"/>
    </location>
</feature>
<dbReference type="AlphaFoldDB" id="A0A6C0F7Y4"/>
<evidence type="ECO:0000256" key="9">
    <source>
        <dbReference type="SAM" id="MobiDB-lite"/>
    </source>
</evidence>
<dbReference type="GO" id="GO:0000428">
    <property type="term" value="C:DNA-directed RNA polymerase complex"/>
    <property type="evidence" value="ECO:0007669"/>
    <property type="project" value="UniProtKB-KW"/>
</dbReference>
<feature type="domain" description="RNA polymerase Rpb2" evidence="14">
    <location>
        <begin position="515"/>
        <end position="576"/>
    </location>
</feature>
<dbReference type="PANTHER" id="PTHR20856">
    <property type="entry name" value="DNA-DIRECTED RNA POLYMERASE I SUBUNIT 2"/>
    <property type="match status" value="1"/>
</dbReference>
<evidence type="ECO:0000256" key="8">
    <source>
        <dbReference type="ARBA" id="ARBA00023163"/>
    </source>
</evidence>
<dbReference type="Gene3D" id="2.40.50.150">
    <property type="match status" value="1"/>
</dbReference>
<feature type="domain" description="DNA-directed RNA polymerase subunit 2 hybrid-binding" evidence="10">
    <location>
        <begin position="783"/>
        <end position="1146"/>
    </location>
</feature>
<evidence type="ECO:0000259" key="10">
    <source>
        <dbReference type="Pfam" id="PF00562"/>
    </source>
</evidence>
<dbReference type="Gene3D" id="3.90.1100.10">
    <property type="match status" value="2"/>
</dbReference>
<evidence type="ECO:0000256" key="1">
    <source>
        <dbReference type="ARBA" id="ARBA00006835"/>
    </source>
</evidence>
<dbReference type="GO" id="GO:0003899">
    <property type="term" value="F:DNA-directed RNA polymerase activity"/>
    <property type="evidence" value="ECO:0007669"/>
    <property type="project" value="UniProtKB-EC"/>
</dbReference>
<dbReference type="Pfam" id="PF04565">
    <property type="entry name" value="RNA_pol_Rpb2_3"/>
    <property type="match status" value="1"/>
</dbReference>
<feature type="region of interest" description="Disordered" evidence="9">
    <location>
        <begin position="267"/>
        <end position="288"/>
    </location>
</feature>
<evidence type="ECO:0000256" key="2">
    <source>
        <dbReference type="ARBA" id="ARBA00012418"/>
    </source>
</evidence>
<reference evidence="16" key="1">
    <citation type="journal article" date="2020" name="Nature">
        <title>Giant virus diversity and host interactions through global metagenomics.</title>
        <authorList>
            <person name="Schulz F."/>
            <person name="Roux S."/>
            <person name="Paez-Espino D."/>
            <person name="Jungbluth S."/>
            <person name="Walsh D.A."/>
            <person name="Denef V.J."/>
            <person name="McMahon K.D."/>
            <person name="Konstantinidis K.T."/>
            <person name="Eloe-Fadrosh E.A."/>
            <person name="Kyrpides N.C."/>
            <person name="Woyke T."/>
        </authorList>
    </citation>
    <scope>NUCLEOTIDE SEQUENCE</scope>
    <source>
        <strain evidence="16">GVMAG-S-ERX555967-130</strain>
    </source>
</reference>
<dbReference type="GO" id="GO:0046872">
    <property type="term" value="F:metal ion binding"/>
    <property type="evidence" value="ECO:0007669"/>
    <property type="project" value="UniProtKB-KW"/>
</dbReference>
<evidence type="ECO:0000259" key="15">
    <source>
        <dbReference type="Pfam" id="PF04566"/>
    </source>
</evidence>
<dbReference type="InterPro" id="IPR007642">
    <property type="entry name" value="RNA_pol_Rpb2_2"/>
</dbReference>
<comment type="similarity">
    <text evidence="1">Belongs to the RNA polymerase beta chain family.</text>
</comment>